<evidence type="ECO:0000256" key="1">
    <source>
        <dbReference type="SAM" id="SignalP"/>
    </source>
</evidence>
<keyword evidence="1" id="KW-0732">Signal</keyword>
<evidence type="ECO:0000313" key="3">
    <source>
        <dbReference type="Proteomes" id="UP001642483"/>
    </source>
</evidence>
<gene>
    <name evidence="2" type="ORF">CVLEPA_LOCUS19955</name>
</gene>
<dbReference type="Proteomes" id="UP001642483">
    <property type="component" value="Unassembled WGS sequence"/>
</dbReference>
<name>A0ABP0GAG3_CLALP</name>
<feature type="chain" id="PRO_5046301699" evidence="1">
    <location>
        <begin position="26"/>
        <end position="273"/>
    </location>
</feature>
<feature type="signal peptide" evidence="1">
    <location>
        <begin position="1"/>
        <end position="25"/>
    </location>
</feature>
<keyword evidence="3" id="KW-1185">Reference proteome</keyword>
<evidence type="ECO:0000313" key="2">
    <source>
        <dbReference type="EMBL" id="CAK8687903.1"/>
    </source>
</evidence>
<comment type="caution">
    <text evidence="2">The sequence shown here is derived from an EMBL/GenBank/DDBJ whole genome shotgun (WGS) entry which is preliminary data.</text>
</comment>
<organism evidence="2 3">
    <name type="scientific">Clavelina lepadiformis</name>
    <name type="common">Light-bulb sea squirt</name>
    <name type="synonym">Ascidia lepadiformis</name>
    <dbReference type="NCBI Taxonomy" id="159417"/>
    <lineage>
        <taxon>Eukaryota</taxon>
        <taxon>Metazoa</taxon>
        <taxon>Chordata</taxon>
        <taxon>Tunicata</taxon>
        <taxon>Ascidiacea</taxon>
        <taxon>Aplousobranchia</taxon>
        <taxon>Clavelinidae</taxon>
        <taxon>Clavelina</taxon>
    </lineage>
</organism>
<proteinExistence type="predicted"/>
<reference evidence="2 3" key="1">
    <citation type="submission" date="2024-02" db="EMBL/GenBank/DDBJ databases">
        <authorList>
            <person name="Daric V."/>
            <person name="Darras S."/>
        </authorList>
    </citation>
    <scope>NUCLEOTIDE SEQUENCE [LARGE SCALE GENOMIC DNA]</scope>
</reference>
<dbReference type="EMBL" id="CAWYQH010000106">
    <property type="protein sequence ID" value="CAK8687903.1"/>
    <property type="molecule type" value="Genomic_DNA"/>
</dbReference>
<sequence length="273" mass="30904">MMASGFIRLMLISMFVEYYLRSAHAERPRREETLKVITNLNRTLRSEQRNIFKTKVGHHYKKRLRTATLSKCLKHRPASVLTPTSYGGNLTRPTQPSMFKALNETGRFTINIELDPEDITKIGCDSCYNGRLVSMYVELTGSEQPASVPDNIYLKVAHMGNSYFLLPLSDGKKKSVYFQQKPQNVYGGNVMSFDRKNLMTSTNDDSLDEILHNPLGGNKFCRLEINSDKFYGGQMCRSPYATYTVTVPKTSTLSCDVARGITGTNCKDLDYSK</sequence>
<accession>A0ABP0GAG3</accession>
<protein>
    <submittedName>
        <fullName evidence="2">Uncharacterized protein</fullName>
    </submittedName>
</protein>